<dbReference type="Proteomes" id="UP001429580">
    <property type="component" value="Unassembled WGS sequence"/>
</dbReference>
<comment type="caution">
    <text evidence="1">The sequence shown here is derived from an EMBL/GenBank/DDBJ whole genome shotgun (WGS) entry which is preliminary data.</text>
</comment>
<evidence type="ECO:0008006" key="3">
    <source>
        <dbReference type="Google" id="ProtNLM"/>
    </source>
</evidence>
<sequence>MATKRPLDWSAEVLEAIAAARYAGITVREVAAALGICIGRVEIKLSEAGIRTGARNQASTRSPDADIHIAVLARIAANNTQTAARSARQKAVPPPKPVAPVARPCATAPSLAAELGIRVHTNRNGVSLPYLSSLYGGARHG</sequence>
<protein>
    <recommendedName>
        <fullName evidence="3">GcrA cell cycle regulator</fullName>
    </recommendedName>
</protein>
<gene>
    <name evidence="1" type="ORF">FHS82_001019</name>
</gene>
<accession>A0ABX0UXR9</accession>
<dbReference type="RefSeq" id="WP_166949470.1">
    <property type="nucleotide sequence ID" value="NZ_JAASQI010000002.1"/>
</dbReference>
<reference evidence="1 2" key="1">
    <citation type="submission" date="2020-03" db="EMBL/GenBank/DDBJ databases">
        <title>Genomic Encyclopedia of Type Strains, Phase IV (KMG-IV): sequencing the most valuable type-strain genomes for metagenomic binning, comparative biology and taxonomic classification.</title>
        <authorList>
            <person name="Goeker M."/>
        </authorList>
    </citation>
    <scope>NUCLEOTIDE SEQUENCE [LARGE SCALE GENOMIC DNA]</scope>
    <source>
        <strain evidence="1 2">DSM 103870</strain>
    </source>
</reference>
<evidence type="ECO:0000313" key="2">
    <source>
        <dbReference type="Proteomes" id="UP001429580"/>
    </source>
</evidence>
<evidence type="ECO:0000313" key="1">
    <source>
        <dbReference type="EMBL" id="NIJ57193.1"/>
    </source>
</evidence>
<name>A0ABX0UXR9_9HYPH</name>
<keyword evidence="2" id="KW-1185">Reference proteome</keyword>
<proteinExistence type="predicted"/>
<organism evidence="1 2">
    <name type="scientific">Pseudochelatococcus lubricantis</name>
    <dbReference type="NCBI Taxonomy" id="1538102"/>
    <lineage>
        <taxon>Bacteria</taxon>
        <taxon>Pseudomonadati</taxon>
        <taxon>Pseudomonadota</taxon>
        <taxon>Alphaproteobacteria</taxon>
        <taxon>Hyphomicrobiales</taxon>
        <taxon>Chelatococcaceae</taxon>
        <taxon>Pseudochelatococcus</taxon>
    </lineage>
</organism>
<dbReference type="EMBL" id="JAASQI010000002">
    <property type="protein sequence ID" value="NIJ57193.1"/>
    <property type="molecule type" value="Genomic_DNA"/>
</dbReference>